<accession>U4L2A2</accession>
<evidence type="ECO:0000313" key="2">
    <source>
        <dbReference type="Proteomes" id="UP000018144"/>
    </source>
</evidence>
<dbReference type="AlphaFoldDB" id="U4L2A2"/>
<dbReference type="Proteomes" id="UP000018144">
    <property type="component" value="Unassembled WGS sequence"/>
</dbReference>
<dbReference type="EMBL" id="HF935288">
    <property type="protein sequence ID" value="CCX06403.1"/>
    <property type="molecule type" value="Genomic_DNA"/>
</dbReference>
<keyword evidence="2" id="KW-1185">Reference proteome</keyword>
<reference evidence="1 2" key="1">
    <citation type="journal article" date="2013" name="PLoS Genet.">
        <title>The genome and development-dependent transcriptomes of Pyronema confluens: a window into fungal evolution.</title>
        <authorList>
            <person name="Traeger S."/>
            <person name="Altegoer F."/>
            <person name="Freitag M."/>
            <person name="Gabaldon T."/>
            <person name="Kempken F."/>
            <person name="Kumar A."/>
            <person name="Marcet-Houben M."/>
            <person name="Poggeler S."/>
            <person name="Stajich J.E."/>
            <person name="Nowrousian M."/>
        </authorList>
    </citation>
    <scope>NUCLEOTIDE SEQUENCE [LARGE SCALE GENOMIC DNA]</scope>
    <source>
        <strain evidence="2">CBS 100304</strain>
        <tissue evidence="1">Vegetative mycelium</tissue>
    </source>
</reference>
<evidence type="ECO:0000313" key="1">
    <source>
        <dbReference type="EMBL" id="CCX06403.1"/>
    </source>
</evidence>
<gene>
    <name evidence="1" type="ORF">PCON_05990</name>
</gene>
<proteinExistence type="predicted"/>
<organism evidence="1 2">
    <name type="scientific">Pyronema omphalodes (strain CBS 100304)</name>
    <name type="common">Pyronema confluens</name>
    <dbReference type="NCBI Taxonomy" id="1076935"/>
    <lineage>
        <taxon>Eukaryota</taxon>
        <taxon>Fungi</taxon>
        <taxon>Dikarya</taxon>
        <taxon>Ascomycota</taxon>
        <taxon>Pezizomycotina</taxon>
        <taxon>Pezizomycetes</taxon>
        <taxon>Pezizales</taxon>
        <taxon>Pyronemataceae</taxon>
        <taxon>Pyronema</taxon>
    </lineage>
</organism>
<sequence length="90" mass="10425">MTKKEVPQRILRFVIDRSSLISQHFMQENSRFRHSTVALSGRVMVCKMCKMLCALLLRKIYHLTRIALTSCVVEMDDDYTAASMAEIRNS</sequence>
<protein>
    <submittedName>
        <fullName evidence="1">Uncharacterized protein</fullName>
    </submittedName>
</protein>
<name>U4L2A2_PYROM</name>